<feature type="transmembrane region" description="Helical" evidence="7">
    <location>
        <begin position="195"/>
        <end position="219"/>
    </location>
</feature>
<evidence type="ECO:0000256" key="4">
    <source>
        <dbReference type="ARBA" id="ARBA00022692"/>
    </source>
</evidence>
<keyword evidence="4 7" id="KW-0812">Transmembrane</keyword>
<feature type="transmembrane region" description="Helical" evidence="7">
    <location>
        <begin position="240"/>
        <end position="261"/>
    </location>
</feature>
<evidence type="ECO:0000256" key="7">
    <source>
        <dbReference type="RuleBase" id="RU363032"/>
    </source>
</evidence>
<dbReference type="InterPro" id="IPR035906">
    <property type="entry name" value="MetI-like_sf"/>
</dbReference>
<organism evidence="9">
    <name type="scientific">Variovorax paradoxus</name>
    <dbReference type="NCBI Taxonomy" id="34073"/>
    <lineage>
        <taxon>Bacteria</taxon>
        <taxon>Pseudomonadati</taxon>
        <taxon>Pseudomonadota</taxon>
        <taxon>Betaproteobacteria</taxon>
        <taxon>Burkholderiales</taxon>
        <taxon>Comamonadaceae</taxon>
        <taxon>Variovorax</taxon>
    </lineage>
</organism>
<keyword evidence="5 7" id="KW-1133">Transmembrane helix</keyword>
<feature type="transmembrane region" description="Helical" evidence="7">
    <location>
        <begin position="78"/>
        <end position="102"/>
    </location>
</feature>
<protein>
    <submittedName>
        <fullName evidence="9">Oligopeptide transport system permease protein OppC</fullName>
    </submittedName>
</protein>
<dbReference type="CDD" id="cd06261">
    <property type="entry name" value="TM_PBP2"/>
    <property type="match status" value="1"/>
</dbReference>
<evidence type="ECO:0000256" key="1">
    <source>
        <dbReference type="ARBA" id="ARBA00004651"/>
    </source>
</evidence>
<feature type="transmembrane region" description="Helical" evidence="7">
    <location>
        <begin position="12"/>
        <end position="35"/>
    </location>
</feature>
<dbReference type="InterPro" id="IPR050366">
    <property type="entry name" value="BP-dependent_transpt_permease"/>
</dbReference>
<dbReference type="PROSITE" id="PS50928">
    <property type="entry name" value="ABC_TM1"/>
    <property type="match status" value="1"/>
</dbReference>
<dbReference type="InterPro" id="IPR025966">
    <property type="entry name" value="OppC_N"/>
</dbReference>
<evidence type="ECO:0000256" key="5">
    <source>
        <dbReference type="ARBA" id="ARBA00022989"/>
    </source>
</evidence>
<dbReference type="PANTHER" id="PTHR43386">
    <property type="entry name" value="OLIGOPEPTIDE TRANSPORT SYSTEM PERMEASE PROTEIN APPC"/>
    <property type="match status" value="1"/>
</dbReference>
<evidence type="ECO:0000256" key="2">
    <source>
        <dbReference type="ARBA" id="ARBA00022448"/>
    </source>
</evidence>
<feature type="domain" description="ABC transmembrane type-1" evidence="8">
    <location>
        <begin position="74"/>
        <end position="262"/>
    </location>
</feature>
<dbReference type="Pfam" id="PF12911">
    <property type="entry name" value="OppC_N"/>
    <property type="match status" value="1"/>
</dbReference>
<dbReference type="AlphaFoldDB" id="A0A679JFU0"/>
<feature type="transmembrane region" description="Helical" evidence="7">
    <location>
        <begin position="122"/>
        <end position="149"/>
    </location>
</feature>
<dbReference type="GO" id="GO:0005886">
    <property type="term" value="C:plasma membrane"/>
    <property type="evidence" value="ECO:0007669"/>
    <property type="project" value="UniProtKB-SubCell"/>
</dbReference>
<comment type="subcellular location">
    <subcellularLocation>
        <location evidence="1 7">Cell membrane</location>
        <topology evidence="1 7">Multi-pass membrane protein</topology>
    </subcellularLocation>
</comment>
<dbReference type="GO" id="GO:0055085">
    <property type="term" value="P:transmembrane transport"/>
    <property type="evidence" value="ECO:0007669"/>
    <property type="project" value="InterPro"/>
</dbReference>
<proteinExistence type="inferred from homology"/>
<dbReference type="EMBL" id="LR743508">
    <property type="protein sequence ID" value="CAA2109318.1"/>
    <property type="molecule type" value="Genomic_DNA"/>
</dbReference>
<dbReference type="InterPro" id="IPR000515">
    <property type="entry name" value="MetI-like"/>
</dbReference>
<evidence type="ECO:0000313" key="9">
    <source>
        <dbReference type="EMBL" id="CAA2109318.1"/>
    </source>
</evidence>
<dbReference type="SUPFAM" id="SSF161098">
    <property type="entry name" value="MetI-like"/>
    <property type="match status" value="1"/>
</dbReference>
<reference evidence="9" key="1">
    <citation type="submission" date="2019-12" db="EMBL/GenBank/DDBJ databases">
        <authorList>
            <person name="Cremers G."/>
        </authorList>
    </citation>
    <scope>NUCLEOTIDE SEQUENCE</scope>
    <source>
        <strain evidence="9">Vvax</strain>
    </source>
</reference>
<gene>
    <name evidence="9" type="primary">oppC</name>
    <name evidence="9" type="ORF">VVAX_05589</name>
</gene>
<evidence type="ECO:0000256" key="6">
    <source>
        <dbReference type="ARBA" id="ARBA00023136"/>
    </source>
</evidence>
<keyword evidence="6 7" id="KW-0472">Membrane</keyword>
<comment type="similarity">
    <text evidence="7">Belongs to the binding-protein-dependent transport system permease family.</text>
</comment>
<accession>A0A679JFU0</accession>
<dbReference type="Gene3D" id="1.10.3720.10">
    <property type="entry name" value="MetI-like"/>
    <property type="match status" value="1"/>
</dbReference>
<dbReference type="RefSeq" id="WP_339093261.1">
    <property type="nucleotide sequence ID" value="NZ_LR743508.1"/>
</dbReference>
<keyword evidence="3" id="KW-1003">Cell membrane</keyword>
<evidence type="ECO:0000259" key="8">
    <source>
        <dbReference type="PROSITE" id="PS50928"/>
    </source>
</evidence>
<keyword evidence="2 7" id="KW-0813">Transport</keyword>
<dbReference type="Pfam" id="PF00528">
    <property type="entry name" value="BPD_transp_1"/>
    <property type="match status" value="1"/>
</dbReference>
<dbReference type="PANTHER" id="PTHR43386:SF1">
    <property type="entry name" value="D,D-DIPEPTIDE TRANSPORT SYSTEM PERMEASE PROTEIN DDPC-RELATED"/>
    <property type="match status" value="1"/>
</dbReference>
<name>A0A679JFU0_VARPD</name>
<evidence type="ECO:0000256" key="3">
    <source>
        <dbReference type="ARBA" id="ARBA00022475"/>
    </source>
</evidence>
<sequence length="276" mass="29365">MKATLRSFLRHPSGMLGLVILLAVIALAVTAPIFFPGDPWDTIAAPFTPPGTDGMLLGSDSLGRDIASGIAHGTRVSLMIGLASTLVALIIGVVVGALSGYLGGRIGEALMRFTELFQTIPAFMLCILLVAILEPSIRTVVVAIALVSWPQVARLTRGEFLSLKEREFVQAARCQGESPLSLIVRYILPNALSPIIVAGSLSIASAILIESALSFMGLGDPNLMSWGFMIGAARTMLRQAWWMSFFPGLAILLTVLAINLVGEGLNDVLNPRISRQ</sequence>